<evidence type="ECO:0000256" key="1">
    <source>
        <dbReference type="ARBA" id="ARBA00004651"/>
    </source>
</evidence>
<accession>A0A182J660</accession>
<evidence type="ECO:0000256" key="3">
    <source>
        <dbReference type="ARBA" id="ARBA00022692"/>
    </source>
</evidence>
<keyword evidence="5" id="KW-0472">Membrane</keyword>
<evidence type="ECO:0000256" key="7">
    <source>
        <dbReference type="ARBA" id="ARBA00023180"/>
    </source>
</evidence>
<evidence type="ECO:0008006" key="9">
    <source>
        <dbReference type="Google" id="ProtNLM"/>
    </source>
</evidence>
<evidence type="ECO:0000256" key="4">
    <source>
        <dbReference type="ARBA" id="ARBA00022989"/>
    </source>
</evidence>
<keyword evidence="4" id="KW-1133">Transmembrane helix</keyword>
<keyword evidence="7" id="KW-0325">Glycoprotein</keyword>
<dbReference type="STRING" id="41427.A0A182J660"/>
<sequence length="638" mass="72966">MKLTVLSGVLLVLQLQPEVRCDLMEIGLQLSPINCNARAFLIYERLMSVQLAGFKTVNTIIGDERTDNSIIEAIKCSYANQIRASYKLYSIGTYSKLVEIDRANATYGLHFNHYPHWDVFHSEANKSVITEQVLPAIAFRNPIARVILLIRGIAKYDMLQVFQVAWFRHRMLNMLIVSRVDQRTILVCVFNPYLTRPDVLDDRNMLCCRLSHVDHVAPCTADMKRFIRERLRNLHLYPLKIAITDVELMSKAIHLPDGRIRYQYLDGEIVEIMRKQMNFTAEYIQLSYQDSVGFILPNGTPGGTLDMLERNTIDLAANSRYITHQPMRNLQYVHFLCPIRLVFVVPVDYFQDRYKVVFFHNFSLQMYLVNFVLALTLPLLLLALACRPPTLAVYSNEAFRTLAILFSSSVALPSSYRARLVLMGLMFYSIVAYSGWQGVTIIRLNQDETSLRNIGSLEELAETDLQLKAIISFGNAIHAKLMNSSDVRGQLAARIELPKEVSGKSLIPQVADFRNAAVPIIQYFTEVVKSNYFDPVRKQSKVHIIPEPLVEFLTAMAAPKNSPLYKTFRQLTMDCLENGVVHYQLSKIRTKGILLRIAQNRNKTMRTEPPARTVNLFNMQLVFYAYIGLCGIQDETIV</sequence>
<dbReference type="PANTHER" id="PTHR42643:SF30">
    <property type="entry name" value="IONOTROPIC RECEPTOR 40A-RELATED"/>
    <property type="match status" value="1"/>
</dbReference>
<evidence type="ECO:0000313" key="8">
    <source>
        <dbReference type="EnsemblMetazoa" id="AATE012102-PA.1"/>
    </source>
</evidence>
<keyword evidence="2" id="KW-1003">Cell membrane</keyword>
<comment type="subcellular location">
    <subcellularLocation>
        <location evidence="1">Cell membrane</location>
        <topology evidence="1">Multi-pass membrane protein</topology>
    </subcellularLocation>
</comment>
<dbReference type="GO" id="GO:0005886">
    <property type="term" value="C:plasma membrane"/>
    <property type="evidence" value="ECO:0007669"/>
    <property type="project" value="UniProtKB-SubCell"/>
</dbReference>
<evidence type="ECO:0000256" key="5">
    <source>
        <dbReference type="ARBA" id="ARBA00023136"/>
    </source>
</evidence>
<keyword evidence="6" id="KW-0675">Receptor</keyword>
<evidence type="ECO:0000256" key="2">
    <source>
        <dbReference type="ARBA" id="ARBA00022475"/>
    </source>
</evidence>
<keyword evidence="3" id="KW-0812">Transmembrane</keyword>
<reference evidence="8" key="1">
    <citation type="submission" date="2022-08" db="UniProtKB">
        <authorList>
            <consortium name="EnsemblMetazoa"/>
        </authorList>
    </citation>
    <scope>IDENTIFICATION</scope>
    <source>
        <strain evidence="8">EBRO</strain>
    </source>
</reference>
<protein>
    <recommendedName>
        <fullName evidence="9">Ionotropic glutamate receptor L-glutamate and glycine-binding domain-containing protein</fullName>
    </recommendedName>
</protein>
<name>A0A182J660_ANOAO</name>
<organism evidence="8">
    <name type="scientific">Anopheles atroparvus</name>
    <name type="common">European mosquito</name>
    <dbReference type="NCBI Taxonomy" id="41427"/>
    <lineage>
        <taxon>Eukaryota</taxon>
        <taxon>Metazoa</taxon>
        <taxon>Ecdysozoa</taxon>
        <taxon>Arthropoda</taxon>
        <taxon>Hexapoda</taxon>
        <taxon>Insecta</taxon>
        <taxon>Pterygota</taxon>
        <taxon>Neoptera</taxon>
        <taxon>Endopterygota</taxon>
        <taxon>Diptera</taxon>
        <taxon>Nematocera</taxon>
        <taxon>Culicoidea</taxon>
        <taxon>Culicidae</taxon>
        <taxon>Anophelinae</taxon>
        <taxon>Anopheles</taxon>
    </lineage>
</organism>
<dbReference type="AlphaFoldDB" id="A0A182J660"/>
<dbReference type="InterPro" id="IPR052192">
    <property type="entry name" value="Insect_Ionotropic_Sensory_Rcpt"/>
</dbReference>
<dbReference type="PANTHER" id="PTHR42643">
    <property type="entry name" value="IONOTROPIC RECEPTOR 20A-RELATED"/>
    <property type="match status" value="1"/>
</dbReference>
<proteinExistence type="predicted"/>
<evidence type="ECO:0000256" key="6">
    <source>
        <dbReference type="ARBA" id="ARBA00023170"/>
    </source>
</evidence>
<dbReference type="VEuPathDB" id="VectorBase:AATE012102"/>
<dbReference type="EnsemblMetazoa" id="AATE012102-RA">
    <property type="protein sequence ID" value="AATE012102-PA.1"/>
    <property type="gene ID" value="AATE012102"/>
</dbReference>
<dbReference type="SUPFAM" id="SSF53850">
    <property type="entry name" value="Periplasmic binding protein-like II"/>
    <property type="match status" value="1"/>
</dbReference>